<evidence type="ECO:0000313" key="2">
    <source>
        <dbReference type="EMBL" id="MFC0567609.1"/>
    </source>
</evidence>
<dbReference type="EMBL" id="JBHLUE010000026">
    <property type="protein sequence ID" value="MFC0567609.1"/>
    <property type="molecule type" value="Genomic_DNA"/>
</dbReference>
<name>A0ABV6P3Q6_9ACTN</name>
<reference evidence="2 3" key="1">
    <citation type="submission" date="2024-09" db="EMBL/GenBank/DDBJ databases">
        <authorList>
            <person name="Sun Q."/>
            <person name="Mori K."/>
        </authorList>
    </citation>
    <scope>NUCLEOTIDE SEQUENCE [LARGE SCALE GENOMIC DNA]</scope>
    <source>
        <strain evidence="2 3">TBRC 2205</strain>
    </source>
</reference>
<proteinExistence type="predicted"/>
<feature type="domain" description="Rhodanese" evidence="1">
    <location>
        <begin position="197"/>
        <end position="238"/>
    </location>
</feature>
<sequence>MLARVALSERPVGRVELSEELFDAADDPLGAVRWCLADLRRCLDRPELFRGDPLVVPREAIWLDVWALWDGVLPVPEIGGVLLAGVEPRNCPRFDAWLIVARGECAARGAAELRQAALRLLAAGDARAAAEPAGRAAGLDPLDEDAQELFLHVLVAAGELSTAAARLALCEATLVREGIRPSPALRAAVTLPAPLPRIGVRAGRVAAALLRAGRAALDAGSVDAGVETLRRAAEEAERSGDLELQADVLRTLGSALVHAVRGFDGEGAVVLHRAMAAARRAGLPALVGDVLRELAFVDLQAGRHALAERALTEAAGLAEQAADRALSAGILGARGMNRADQGRHADAAGLLAASAELAGAVGSTRQAAWSHGVLGRSLLLAGRTGEARAAVERSIAACDRERWNAFRPWPQALRAECLAGEGNIDAAQQDAEEAFALACELGDPCWEGMAARTLALSALRDGDTDAAQAWILDARRRCDRVPDRYVWVSSYVGLAQLEIAARCRPDLVGTLATRLRADAIRYDLPEFLAWALVYQAQAGDSSGVGVARSLAWNVTNPALHDRLAAIAV</sequence>
<dbReference type="SUPFAM" id="SSF48452">
    <property type="entry name" value="TPR-like"/>
    <property type="match status" value="2"/>
</dbReference>
<evidence type="ECO:0000313" key="3">
    <source>
        <dbReference type="Proteomes" id="UP001589894"/>
    </source>
</evidence>
<comment type="caution">
    <text evidence="2">The sequence shown here is derived from an EMBL/GenBank/DDBJ whole genome shotgun (WGS) entry which is preliminary data.</text>
</comment>
<keyword evidence="3" id="KW-1185">Reference proteome</keyword>
<dbReference type="InterPro" id="IPR011990">
    <property type="entry name" value="TPR-like_helical_dom_sf"/>
</dbReference>
<dbReference type="Proteomes" id="UP001589894">
    <property type="component" value="Unassembled WGS sequence"/>
</dbReference>
<protein>
    <recommendedName>
        <fullName evidence="1">Rhodanese domain-containing protein</fullName>
    </recommendedName>
</protein>
<organism evidence="2 3">
    <name type="scientific">Plantactinospora siamensis</name>
    <dbReference type="NCBI Taxonomy" id="555372"/>
    <lineage>
        <taxon>Bacteria</taxon>
        <taxon>Bacillati</taxon>
        <taxon>Actinomycetota</taxon>
        <taxon>Actinomycetes</taxon>
        <taxon>Micromonosporales</taxon>
        <taxon>Micromonosporaceae</taxon>
        <taxon>Plantactinospora</taxon>
    </lineage>
</organism>
<evidence type="ECO:0000259" key="1">
    <source>
        <dbReference type="PROSITE" id="PS50206"/>
    </source>
</evidence>
<dbReference type="PROSITE" id="PS50206">
    <property type="entry name" value="RHODANESE_3"/>
    <property type="match status" value="1"/>
</dbReference>
<dbReference type="Gene3D" id="1.25.40.10">
    <property type="entry name" value="Tetratricopeptide repeat domain"/>
    <property type="match status" value="2"/>
</dbReference>
<gene>
    <name evidence="2" type="ORF">ACFFHU_26155</name>
</gene>
<dbReference type="RefSeq" id="WP_377342917.1">
    <property type="nucleotide sequence ID" value="NZ_JBHLUE010000026.1"/>
</dbReference>
<accession>A0ABV6P3Q6</accession>
<dbReference type="InterPro" id="IPR005158">
    <property type="entry name" value="BTAD"/>
</dbReference>
<dbReference type="InterPro" id="IPR001763">
    <property type="entry name" value="Rhodanese-like_dom"/>
</dbReference>
<dbReference type="SMART" id="SM01043">
    <property type="entry name" value="BTAD"/>
    <property type="match status" value="1"/>
</dbReference>